<dbReference type="EMBL" id="CM007648">
    <property type="protein sequence ID" value="ONM27129.1"/>
    <property type="molecule type" value="Genomic_DNA"/>
</dbReference>
<dbReference type="AlphaFoldDB" id="A0A1D6F7B2"/>
<organism evidence="2">
    <name type="scientific">Zea mays</name>
    <name type="common">Maize</name>
    <dbReference type="NCBI Taxonomy" id="4577"/>
    <lineage>
        <taxon>Eukaryota</taxon>
        <taxon>Viridiplantae</taxon>
        <taxon>Streptophyta</taxon>
        <taxon>Embryophyta</taxon>
        <taxon>Tracheophyta</taxon>
        <taxon>Spermatophyta</taxon>
        <taxon>Magnoliopsida</taxon>
        <taxon>Liliopsida</taxon>
        <taxon>Poales</taxon>
        <taxon>Poaceae</taxon>
        <taxon>PACMAD clade</taxon>
        <taxon>Panicoideae</taxon>
        <taxon>Andropogonodae</taxon>
        <taxon>Andropogoneae</taxon>
        <taxon>Tripsacinae</taxon>
        <taxon>Zea</taxon>
    </lineage>
</organism>
<proteinExistence type="predicted"/>
<dbReference type="PANTHER" id="PTHR12205">
    <property type="entry name" value="CENTROMERE/KINETOCHORE PROTEIN ZW10"/>
    <property type="match status" value="1"/>
</dbReference>
<dbReference type="ExpressionAtlas" id="A0A1D6F7B2">
    <property type="expression patterns" value="baseline and differential"/>
</dbReference>
<sequence>MAADDVRELLLSTTADASDPSTPLSAPDLRLLIDRLRFCSDRLNASALSFAASNRGVLANALLRAASAADSSASLESSLDSALAPLASWPDLSDLRALADRLLAARRELAERQEHLAAASMIASLSSRLREARAAASPLDAAAAIAELKTLLIDLERSGSGQDDPVVFRLLRSDWEQLVDELQVRLSKNVEECVDFAPEGGKVVVSATPKGHSDGSHGVELPVALQALEIIDALDYGMAKIADSMMKHILVPAISNIHVSVLVECGPEHTVSVLSVVHSEENKDNRDGSNLYSRIVDVIKFVCKFICMENSKWVQFFAKLTWPRISDLVITHFLSKAVPNEASKLIEFQDVVQSTTEFENKLRSMMFLLPDRKDGKLTQFVDDVEVHFAVRKRSEILVKARNILVQYDYDSPLESGDQGDSVVDLLFQPEKCFTSKSALLVMKLVHGALKVCLALHSYFLFISCKFLLDEDLMHIYFLVE</sequence>
<dbReference type="PANTHER" id="PTHR12205:SF0">
    <property type="entry name" value="CENTROMERE_KINETOCHORE PROTEIN ZW10 HOMOLOG"/>
    <property type="match status" value="1"/>
</dbReference>
<feature type="domain" description="Centromere/kinetochore protein zw10 middle" evidence="1">
    <location>
        <begin position="220"/>
        <end position="404"/>
    </location>
</feature>
<evidence type="ECO:0000313" key="2">
    <source>
        <dbReference type="EMBL" id="ONM27129.1"/>
    </source>
</evidence>
<dbReference type="Pfam" id="PF20665">
    <property type="entry name" value="Zw10_middle"/>
    <property type="match status" value="1"/>
</dbReference>
<dbReference type="InterPro" id="IPR048344">
    <property type="entry name" value="Zw10_middle"/>
</dbReference>
<reference evidence="2" key="1">
    <citation type="submission" date="2015-12" db="EMBL/GenBank/DDBJ databases">
        <title>Update maize B73 reference genome by single molecule sequencing technologies.</title>
        <authorList>
            <consortium name="Maize Genome Sequencing Project"/>
            <person name="Ware D."/>
        </authorList>
    </citation>
    <scope>NUCLEOTIDE SEQUENCE [LARGE SCALE GENOMIC DNA]</scope>
    <source>
        <tissue evidence="2">Seedling</tissue>
    </source>
</reference>
<name>A0A1D6F7B2_MAIZE</name>
<evidence type="ECO:0000259" key="1">
    <source>
        <dbReference type="Pfam" id="PF20665"/>
    </source>
</evidence>
<gene>
    <name evidence="2" type="ORF">ZEAMMB73_Zm00001d007585</name>
</gene>
<accession>A0A1D6F7B2</accession>
<protein>
    <submittedName>
        <fullName evidence="2">Centromere/kinetochore protein zw10-like protein</fullName>
    </submittedName>
</protein>